<keyword evidence="5" id="KW-1185">Reference proteome</keyword>
<feature type="domain" description="NIPSNAP" evidence="3">
    <location>
        <begin position="35"/>
        <end position="137"/>
    </location>
</feature>
<dbReference type="Pfam" id="PF07978">
    <property type="entry name" value="NIPSNAP"/>
    <property type="match status" value="2"/>
</dbReference>
<evidence type="ECO:0000256" key="2">
    <source>
        <dbReference type="SAM" id="SignalP"/>
    </source>
</evidence>
<feature type="signal peptide" evidence="2">
    <location>
        <begin position="1"/>
        <end position="15"/>
    </location>
</feature>
<protein>
    <submittedName>
        <fullName evidence="4">NIPSNAP family protein</fullName>
    </submittedName>
</protein>
<reference evidence="4" key="1">
    <citation type="submission" date="2023-05" db="EMBL/GenBank/DDBJ databases">
        <authorList>
            <person name="Zhang X."/>
        </authorList>
    </citation>
    <scope>NUCLEOTIDE SEQUENCE</scope>
    <source>
        <strain evidence="4">BD1B2-1</strain>
    </source>
</reference>
<evidence type="ECO:0000313" key="5">
    <source>
        <dbReference type="Proteomes" id="UP001232063"/>
    </source>
</evidence>
<dbReference type="InterPro" id="IPR012577">
    <property type="entry name" value="NIPSNAP"/>
</dbReference>
<evidence type="ECO:0000256" key="1">
    <source>
        <dbReference type="ARBA" id="ARBA00005291"/>
    </source>
</evidence>
<feature type="chain" id="PRO_5042284953" evidence="2">
    <location>
        <begin position="16"/>
        <end position="259"/>
    </location>
</feature>
<name>A0AAE3UE33_9BACT</name>
<sequence length="259" mass="30014">MKILLLSCLSFYALAMSTFFPNEKNKPVAKSDRCYEMRIYYAEPGKLEDLLARFRNHTTKLFEKHGMTNEGYWLPIDNKDNKLVYVLSYPSREARNNSWKSFGSDPEWKKVASESEKNGNLVAKVESFFMKTTDFSPKKITKKGSANRVFELRTYKATSGNLPALLSRFRDHTVKLFEKHGMTNLWYWTFTDKEQGADDMLVYILSHPSQEAGLKSFERFRDDPEWQKVRKDSEDKAGGSLTVSVESLYMVPTDFSPVK</sequence>
<comment type="caution">
    <text evidence="4">The sequence shown here is derived from an EMBL/GenBank/DDBJ whole genome shotgun (WGS) entry which is preliminary data.</text>
</comment>
<feature type="domain" description="NIPSNAP" evidence="3">
    <location>
        <begin position="150"/>
        <end position="257"/>
    </location>
</feature>
<dbReference type="Gene3D" id="3.30.70.100">
    <property type="match status" value="2"/>
</dbReference>
<organism evidence="4 5">
    <name type="scientific">Xanthocytophaga agilis</name>
    <dbReference type="NCBI Taxonomy" id="3048010"/>
    <lineage>
        <taxon>Bacteria</taxon>
        <taxon>Pseudomonadati</taxon>
        <taxon>Bacteroidota</taxon>
        <taxon>Cytophagia</taxon>
        <taxon>Cytophagales</taxon>
        <taxon>Rhodocytophagaceae</taxon>
        <taxon>Xanthocytophaga</taxon>
    </lineage>
</organism>
<evidence type="ECO:0000313" key="4">
    <source>
        <dbReference type="EMBL" id="MDJ1502513.1"/>
    </source>
</evidence>
<dbReference type="InterPro" id="IPR011008">
    <property type="entry name" value="Dimeric_a/b-barrel"/>
</dbReference>
<dbReference type="SUPFAM" id="SSF54909">
    <property type="entry name" value="Dimeric alpha+beta barrel"/>
    <property type="match status" value="2"/>
</dbReference>
<dbReference type="PANTHER" id="PTHR21017">
    <property type="entry name" value="NIPSNAP-RELATED"/>
    <property type="match status" value="1"/>
</dbReference>
<evidence type="ECO:0000259" key="3">
    <source>
        <dbReference type="Pfam" id="PF07978"/>
    </source>
</evidence>
<dbReference type="InterPro" id="IPR051557">
    <property type="entry name" value="NipSnap_domain"/>
</dbReference>
<gene>
    <name evidence="4" type="ORF">QNI22_17730</name>
</gene>
<accession>A0AAE3UE33</accession>
<dbReference type="AlphaFoldDB" id="A0AAE3UE33"/>
<proteinExistence type="inferred from homology"/>
<dbReference type="PANTHER" id="PTHR21017:SF17">
    <property type="entry name" value="PROTEIN NIPSNAP"/>
    <property type="match status" value="1"/>
</dbReference>
<dbReference type="EMBL" id="JASJOU010000005">
    <property type="protein sequence ID" value="MDJ1502513.1"/>
    <property type="molecule type" value="Genomic_DNA"/>
</dbReference>
<dbReference type="Proteomes" id="UP001232063">
    <property type="component" value="Unassembled WGS sequence"/>
</dbReference>
<keyword evidence="2" id="KW-0732">Signal</keyword>
<dbReference type="RefSeq" id="WP_314512598.1">
    <property type="nucleotide sequence ID" value="NZ_JASJOU010000005.1"/>
</dbReference>
<comment type="similarity">
    <text evidence="1">Belongs to the NipSnap family.</text>
</comment>